<dbReference type="RefSeq" id="WP_122104454.1">
    <property type="nucleotide sequence ID" value="NZ_JBHSKV010000007.1"/>
</dbReference>
<dbReference type="Pfam" id="PF26067">
    <property type="entry name" value="DUF8024"/>
    <property type="match status" value="1"/>
</dbReference>
<comment type="caution">
    <text evidence="2">The sequence shown here is derived from an EMBL/GenBank/DDBJ whole genome shotgun (WGS) entry which is preliminary data.</text>
</comment>
<dbReference type="InterPro" id="IPR058337">
    <property type="entry name" value="DUF8024"/>
</dbReference>
<name>A0ABD5QPR3_9EURY</name>
<dbReference type="Proteomes" id="UP001596145">
    <property type="component" value="Unassembled WGS sequence"/>
</dbReference>
<keyword evidence="3" id="KW-1185">Reference proteome</keyword>
<keyword evidence="1" id="KW-1133">Transmembrane helix</keyword>
<organism evidence="2 3">
    <name type="scientific">Halorubrum glutamatedens</name>
    <dbReference type="NCBI Taxonomy" id="2707018"/>
    <lineage>
        <taxon>Archaea</taxon>
        <taxon>Methanobacteriati</taxon>
        <taxon>Methanobacteriota</taxon>
        <taxon>Stenosarchaea group</taxon>
        <taxon>Halobacteria</taxon>
        <taxon>Halobacteriales</taxon>
        <taxon>Haloferacaceae</taxon>
        <taxon>Halorubrum</taxon>
    </lineage>
</organism>
<reference evidence="2 3" key="1">
    <citation type="journal article" date="2019" name="Int. J. Syst. Evol. Microbiol.">
        <title>The Global Catalogue of Microorganisms (GCM) 10K type strain sequencing project: providing services to taxonomists for standard genome sequencing and annotation.</title>
        <authorList>
            <consortium name="The Broad Institute Genomics Platform"/>
            <consortium name="The Broad Institute Genome Sequencing Center for Infectious Disease"/>
            <person name="Wu L."/>
            <person name="Ma J."/>
        </authorList>
    </citation>
    <scope>NUCLEOTIDE SEQUENCE [LARGE SCALE GENOMIC DNA]</scope>
    <source>
        <strain evidence="2 3">CGMCC 1.16026</strain>
    </source>
</reference>
<feature type="transmembrane region" description="Helical" evidence="1">
    <location>
        <begin position="36"/>
        <end position="62"/>
    </location>
</feature>
<evidence type="ECO:0000313" key="3">
    <source>
        <dbReference type="Proteomes" id="UP001596145"/>
    </source>
</evidence>
<keyword evidence="1" id="KW-0812">Transmembrane</keyword>
<sequence>MIALIGFVSRLVGDVGRFVDVFANDLILGAGDPLSAVLVLVGQLLIVASVAVLGYAAVGALLGEIGVKLPSLGGRGPSE</sequence>
<gene>
    <name evidence="2" type="ORF">ACFPJA_05550</name>
</gene>
<keyword evidence="1" id="KW-0472">Membrane</keyword>
<dbReference type="EMBL" id="JBHSKV010000007">
    <property type="protein sequence ID" value="MFC5134183.1"/>
    <property type="molecule type" value="Genomic_DNA"/>
</dbReference>
<dbReference type="AlphaFoldDB" id="A0ABD5QPR3"/>
<accession>A0ABD5QPR3</accession>
<evidence type="ECO:0000313" key="2">
    <source>
        <dbReference type="EMBL" id="MFC5134183.1"/>
    </source>
</evidence>
<proteinExistence type="predicted"/>
<protein>
    <submittedName>
        <fullName evidence="2">Uncharacterized protein</fullName>
    </submittedName>
</protein>
<evidence type="ECO:0000256" key="1">
    <source>
        <dbReference type="SAM" id="Phobius"/>
    </source>
</evidence>